<dbReference type="EMBL" id="CP034205">
    <property type="protein sequence ID" value="QBZ55513.1"/>
    <property type="molecule type" value="Genomic_DNA"/>
</dbReference>
<dbReference type="GO" id="GO:0016020">
    <property type="term" value="C:membrane"/>
    <property type="evidence" value="ECO:0007669"/>
    <property type="project" value="UniProtKB-SubCell"/>
</dbReference>
<feature type="transmembrane region" description="Helical" evidence="7">
    <location>
        <begin position="104"/>
        <end position="127"/>
    </location>
</feature>
<accession>A0A4P7N034</accession>
<evidence type="ECO:0000256" key="6">
    <source>
        <dbReference type="SAM" id="MobiDB-lite"/>
    </source>
</evidence>
<evidence type="ECO:0000256" key="7">
    <source>
        <dbReference type="SAM" id="Phobius"/>
    </source>
</evidence>
<dbReference type="OMA" id="TWESHEA"/>
<evidence type="ECO:0000313" key="10">
    <source>
        <dbReference type="Proteomes" id="UP000294847"/>
    </source>
</evidence>
<feature type="transmembrane region" description="Helical" evidence="7">
    <location>
        <begin position="29"/>
        <end position="47"/>
    </location>
</feature>
<feature type="compositionally biased region" description="Polar residues" evidence="6">
    <location>
        <begin position="470"/>
        <end position="485"/>
    </location>
</feature>
<organism evidence="9 10">
    <name type="scientific">Pyricularia oryzae</name>
    <name type="common">Rice blast fungus</name>
    <name type="synonym">Magnaporthe oryzae</name>
    <dbReference type="NCBI Taxonomy" id="318829"/>
    <lineage>
        <taxon>Eukaryota</taxon>
        <taxon>Fungi</taxon>
        <taxon>Dikarya</taxon>
        <taxon>Ascomycota</taxon>
        <taxon>Pezizomycotina</taxon>
        <taxon>Sordariomycetes</taxon>
        <taxon>Sordariomycetidae</taxon>
        <taxon>Magnaporthales</taxon>
        <taxon>Pyriculariaceae</taxon>
        <taxon>Pyricularia</taxon>
    </lineage>
</organism>
<keyword evidence="3 7" id="KW-1133">Transmembrane helix</keyword>
<keyword evidence="2 7" id="KW-0812">Transmembrane</keyword>
<evidence type="ECO:0000256" key="1">
    <source>
        <dbReference type="ARBA" id="ARBA00004141"/>
    </source>
</evidence>
<feature type="domain" description="Rhodopsin" evidence="8">
    <location>
        <begin position="43"/>
        <end position="287"/>
    </location>
</feature>
<comment type="subcellular location">
    <subcellularLocation>
        <location evidence="1">Membrane</location>
        <topology evidence="1">Multi-pass membrane protein</topology>
    </subcellularLocation>
</comment>
<feature type="compositionally biased region" description="Polar residues" evidence="6">
    <location>
        <begin position="414"/>
        <end position="431"/>
    </location>
</feature>
<dbReference type="Proteomes" id="UP000294847">
    <property type="component" value="Chromosome 2"/>
</dbReference>
<feature type="transmembrane region" description="Helical" evidence="7">
    <location>
        <begin position="218"/>
        <end position="242"/>
    </location>
</feature>
<feature type="compositionally biased region" description="Low complexity" evidence="6">
    <location>
        <begin position="442"/>
        <end position="453"/>
    </location>
</feature>
<evidence type="ECO:0000313" key="9">
    <source>
        <dbReference type="EMBL" id="QBZ55513.1"/>
    </source>
</evidence>
<feature type="transmembrane region" description="Helical" evidence="7">
    <location>
        <begin position="139"/>
        <end position="159"/>
    </location>
</feature>
<feature type="transmembrane region" description="Helical" evidence="7">
    <location>
        <begin position="187"/>
        <end position="206"/>
    </location>
</feature>
<dbReference type="InterPro" id="IPR052337">
    <property type="entry name" value="SAT4-like"/>
</dbReference>
<dbReference type="PANTHER" id="PTHR33048">
    <property type="entry name" value="PTH11-LIKE INTEGRAL MEMBRANE PROTEIN (AFU_ORTHOLOGUE AFUA_5G11245)"/>
    <property type="match status" value="1"/>
</dbReference>
<proteinExistence type="inferred from homology"/>
<comment type="similarity">
    <text evidence="5">Belongs to the SAT4 family.</text>
</comment>
<evidence type="ECO:0000259" key="8">
    <source>
        <dbReference type="Pfam" id="PF20684"/>
    </source>
</evidence>
<feature type="transmembrane region" description="Helical" evidence="7">
    <location>
        <begin position="59"/>
        <end position="77"/>
    </location>
</feature>
<evidence type="ECO:0000256" key="3">
    <source>
        <dbReference type="ARBA" id="ARBA00022989"/>
    </source>
</evidence>
<evidence type="ECO:0000256" key="4">
    <source>
        <dbReference type="ARBA" id="ARBA00023136"/>
    </source>
</evidence>
<evidence type="ECO:0000256" key="2">
    <source>
        <dbReference type="ARBA" id="ARBA00022692"/>
    </source>
</evidence>
<feature type="region of interest" description="Disordered" evidence="6">
    <location>
        <begin position="403"/>
        <end position="513"/>
    </location>
</feature>
<evidence type="ECO:0000256" key="5">
    <source>
        <dbReference type="ARBA" id="ARBA00038359"/>
    </source>
</evidence>
<dbReference type="InterPro" id="IPR049326">
    <property type="entry name" value="Rhodopsin_dom_fungi"/>
</dbReference>
<reference evidence="9 10" key="1">
    <citation type="journal article" date="2019" name="Mol. Biol. Evol.">
        <title>Blast fungal genomes show frequent chromosomal changes, gene gains and losses, and effector gene turnover.</title>
        <authorList>
            <person name="Gomez Luciano L.B."/>
            <person name="Jason Tsai I."/>
            <person name="Chuma I."/>
            <person name="Tosa Y."/>
            <person name="Chen Y.H."/>
            <person name="Li J.Y."/>
            <person name="Li M.Y."/>
            <person name="Jade Lu M.Y."/>
            <person name="Nakayashiki H."/>
            <person name="Li W.H."/>
        </authorList>
    </citation>
    <scope>NUCLEOTIDE SEQUENCE [LARGE SCALE GENOMIC DNA]</scope>
    <source>
        <strain evidence="9">MZ5-1-6</strain>
    </source>
</reference>
<dbReference type="AlphaFoldDB" id="A0A4P7N034"/>
<sequence length="552" mass="60167">MLLSLTAALSWPPPNLENPETLAPANTVIISTLHVIVTILLVIRLYSRRQLSGGLRLDDLLIVLAYVPTTLYAAGGIHQELALKIDRHIWDFPKENTVASFKSALAIGILFASATTLTKLSMLALIYRITSAAGQHVTRCLVLLVITIVAVDGVIFILVELTQCMPLSLFWTPSFTPQNCINQADHLLAAGIINTVTDFIIVLLPIKTILGLNLPRRQLVGIQVLLGGGVLATIVGAVRVYFTWESHEAADGDITWRSHLVIALSALELYIGIFCASLPATKPFFERLGPRLFGSFRSMSVIEPLSIKRSNPKPEDEESAIGSANLTVRQSSWGSAPMASLKSPPPAYTQVPKRFTKPSTRSFLPYIGTQQQRFAWKPLISPPVITSPITPTFRVRNNNMQSLQSAMGMPPPSIVSTNPLPLTHQTSTTGPYSAKAAAVPGSTHSSTSSLNLNKPLPKVKIAPEPEWRNSRASKTQSYPIRQSNLSKERVTSLRPPPPPPATSRRGPNLSVPSYATLSRPVFSAHSSSVFDFVAHDDGHISVHKTPRIPEER</sequence>
<name>A0A4P7N034_PYROR</name>
<keyword evidence="4 7" id="KW-0472">Membrane</keyword>
<dbReference type="PANTHER" id="PTHR33048:SF129">
    <property type="entry name" value="INTEGRAL MEMBRANE PROTEIN-RELATED"/>
    <property type="match status" value="1"/>
</dbReference>
<protein>
    <recommendedName>
        <fullName evidence="8">Rhodopsin domain-containing protein</fullName>
    </recommendedName>
</protein>
<feature type="transmembrane region" description="Helical" evidence="7">
    <location>
        <begin position="262"/>
        <end position="281"/>
    </location>
</feature>
<dbReference type="Pfam" id="PF20684">
    <property type="entry name" value="Fung_rhodopsin"/>
    <property type="match status" value="1"/>
</dbReference>
<gene>
    <name evidence="9" type="ORF">PoMZ_00412</name>
</gene>